<feature type="non-terminal residue" evidence="4">
    <location>
        <position position="640"/>
    </location>
</feature>
<dbReference type="Proteomes" id="UP000268162">
    <property type="component" value="Unassembled WGS sequence"/>
</dbReference>
<feature type="domain" description="CCAAT-binding factor" evidence="3">
    <location>
        <begin position="418"/>
        <end position="592"/>
    </location>
</feature>
<organism evidence="4 5">
    <name type="scientific">Dimargaris cristalligena</name>
    <dbReference type="NCBI Taxonomy" id="215637"/>
    <lineage>
        <taxon>Eukaryota</taxon>
        <taxon>Fungi</taxon>
        <taxon>Fungi incertae sedis</taxon>
        <taxon>Zoopagomycota</taxon>
        <taxon>Kickxellomycotina</taxon>
        <taxon>Dimargaritomycetes</taxon>
        <taxon>Dimargaritales</taxon>
        <taxon>Dimargaritaceae</taxon>
        <taxon>Dimargaris</taxon>
    </lineage>
</organism>
<dbReference type="Pfam" id="PF03914">
    <property type="entry name" value="CBF"/>
    <property type="match status" value="1"/>
</dbReference>
<dbReference type="InterPro" id="IPR016024">
    <property type="entry name" value="ARM-type_fold"/>
</dbReference>
<accession>A0A4P9ZSR4</accession>
<dbReference type="InterPro" id="IPR005612">
    <property type="entry name" value="CCAAT-binding_factor"/>
</dbReference>
<protein>
    <submittedName>
        <fullName evidence="4">CBF/Mak21 family-domain-containing protein</fullName>
    </submittedName>
</protein>
<evidence type="ECO:0000259" key="3">
    <source>
        <dbReference type="Pfam" id="PF03914"/>
    </source>
</evidence>
<comment type="similarity">
    <text evidence="1">Belongs to the CBF/MAK21 family.</text>
</comment>
<feature type="region of interest" description="Disordered" evidence="2">
    <location>
        <begin position="529"/>
        <end position="550"/>
    </location>
</feature>
<evidence type="ECO:0000313" key="5">
    <source>
        <dbReference type="Proteomes" id="UP000268162"/>
    </source>
</evidence>
<proteinExistence type="inferred from homology"/>
<reference evidence="5" key="1">
    <citation type="journal article" date="2018" name="Nat. Microbiol.">
        <title>Leveraging single-cell genomics to expand the fungal tree of life.</title>
        <authorList>
            <person name="Ahrendt S.R."/>
            <person name="Quandt C.A."/>
            <person name="Ciobanu D."/>
            <person name="Clum A."/>
            <person name="Salamov A."/>
            <person name="Andreopoulos B."/>
            <person name="Cheng J.F."/>
            <person name="Woyke T."/>
            <person name="Pelin A."/>
            <person name="Henrissat B."/>
            <person name="Reynolds N.K."/>
            <person name="Benny G.L."/>
            <person name="Smith M.E."/>
            <person name="James T.Y."/>
            <person name="Grigoriev I.V."/>
        </authorList>
    </citation>
    <scope>NUCLEOTIDE SEQUENCE [LARGE SCALE GENOMIC DNA]</scope>
    <source>
        <strain evidence="5">RSA 468</strain>
    </source>
</reference>
<name>A0A4P9ZSR4_9FUNG</name>
<dbReference type="Gene3D" id="1.25.10.10">
    <property type="entry name" value="Leucine-rich Repeat Variant"/>
    <property type="match status" value="1"/>
</dbReference>
<evidence type="ECO:0000256" key="1">
    <source>
        <dbReference type="ARBA" id="ARBA00007797"/>
    </source>
</evidence>
<dbReference type="GO" id="GO:0005634">
    <property type="term" value="C:nucleus"/>
    <property type="evidence" value="ECO:0007669"/>
    <property type="project" value="TreeGrafter"/>
</dbReference>
<gene>
    <name evidence="4" type="ORF">BJ085DRAFT_21180</name>
</gene>
<evidence type="ECO:0000256" key="2">
    <source>
        <dbReference type="SAM" id="MobiDB-lite"/>
    </source>
</evidence>
<dbReference type="SUPFAM" id="SSF48371">
    <property type="entry name" value="ARM repeat"/>
    <property type="match status" value="1"/>
</dbReference>
<dbReference type="PANTHER" id="PTHR12048">
    <property type="entry name" value="CCAAT-BINDING FACTOR-RELATED"/>
    <property type="match status" value="1"/>
</dbReference>
<dbReference type="PANTHER" id="PTHR12048:SF0">
    <property type="entry name" value="CCAAT_ENHANCER-BINDING PROTEIN ZETA"/>
    <property type="match status" value="1"/>
</dbReference>
<dbReference type="InterPro" id="IPR040155">
    <property type="entry name" value="CEBPZ/Mak21-like"/>
</dbReference>
<dbReference type="AlphaFoldDB" id="A0A4P9ZSR4"/>
<dbReference type="EMBL" id="ML002651">
    <property type="protein sequence ID" value="RKP36455.1"/>
    <property type="molecule type" value="Genomic_DNA"/>
</dbReference>
<feature type="region of interest" description="Disordered" evidence="2">
    <location>
        <begin position="329"/>
        <end position="348"/>
    </location>
</feature>
<sequence>MNLADESEPPAADIPIPVTNSRLQSIGYFRKTPLFDASSKWYALPALHLDEHPYLETLAKSVIDERLAMAEKFYERELASFTSNPHLSSGDRRFANMVMHKGTSGDRISALALAIQSSPAHNLEKLAQLMGMVTRGNRDAGLVALTSLTDLFVTDMLPERKLAYFADQPHGHPDVTPQHLVAWYFEDNLKRSFYSFVRILETGAFDTVTHIRRAAMESVFSLLTQRPEQEQNLLRILCNKMGDSDPSIRNKVNHLLMQLMATFPNMSIAVVNALAEVVNKSSTHDTAYYYSVATLNQVVLYDDDPVTSNRLMEIYIQLFRQVLLANDEPPKSTLPTKPGATRRAQRDQRNTRIQAVKAKVDAKESLERAELHYTKLITAILTGINRCMNFAQLDNVVYTEYLELLFKILSFSNFNTVVQALMLILKLAVSQPDIWDHYYMALYESLLDQRLLSSSKQAMYINILYRSLLLDNSPRRLSAFVKRIVQTAMFHDAPFVCGVFFMLTELFQVKPHLRSLIIQAEEVDESEKFVDAPEPADGSAAASAETKTPGTGTLRTYNQFHSNPFFSFADSTCLWEILPFVDHFHPAVAYYAVKIVRQLLQNIAAPNLYSYSLQNFLDKFVFRNPKKNQAPERGMSLMQP</sequence>
<evidence type="ECO:0000313" key="4">
    <source>
        <dbReference type="EMBL" id="RKP36455.1"/>
    </source>
</evidence>
<dbReference type="STRING" id="215637.A0A4P9ZSR4"/>
<dbReference type="InterPro" id="IPR011989">
    <property type="entry name" value="ARM-like"/>
</dbReference>
<keyword evidence="5" id="KW-1185">Reference proteome</keyword>